<dbReference type="OrthoDB" id="1160874at2"/>
<name>A0A5C6ZPM7_9FLAO</name>
<comment type="caution">
    <text evidence="1">The sequence shown here is derived from an EMBL/GenBank/DDBJ whole genome shotgun (WGS) entry which is preliminary data.</text>
</comment>
<gene>
    <name evidence="1" type="ORF">ES724_13070</name>
</gene>
<dbReference type="RefSeq" id="WP_146933607.1">
    <property type="nucleotide sequence ID" value="NZ_CBCSHZ010000021.1"/>
</dbReference>
<evidence type="ECO:0000313" key="2">
    <source>
        <dbReference type="Proteomes" id="UP000321367"/>
    </source>
</evidence>
<proteinExistence type="predicted"/>
<organism evidence="1 2">
    <name type="scientific">Gillisia hiemivivida</name>
    <dbReference type="NCBI Taxonomy" id="291190"/>
    <lineage>
        <taxon>Bacteria</taxon>
        <taxon>Pseudomonadati</taxon>
        <taxon>Bacteroidota</taxon>
        <taxon>Flavobacteriia</taxon>
        <taxon>Flavobacteriales</taxon>
        <taxon>Flavobacteriaceae</taxon>
        <taxon>Gillisia</taxon>
    </lineage>
</organism>
<dbReference type="AlphaFoldDB" id="A0A5C6ZPM7"/>
<evidence type="ECO:0000313" key="1">
    <source>
        <dbReference type="EMBL" id="TXD92703.1"/>
    </source>
</evidence>
<dbReference type="EMBL" id="VORY01000018">
    <property type="protein sequence ID" value="TXD92703.1"/>
    <property type="molecule type" value="Genomic_DNA"/>
</dbReference>
<reference evidence="1 2" key="1">
    <citation type="submission" date="2019-08" db="EMBL/GenBank/DDBJ databases">
        <title>Genome sequence of Gillisia hiemivivida IC154 (type strain).</title>
        <authorList>
            <person name="Bowman J.P."/>
        </authorList>
    </citation>
    <scope>NUCLEOTIDE SEQUENCE [LARGE SCALE GENOMIC DNA]</scope>
    <source>
        <strain evidence="1 2">IC154</strain>
    </source>
</reference>
<sequence>MINATNLMNMKIEHLEERITDYKESIKGVVDKKVQWNDLIKPLLHKTLKEITVQYELGWRVQELNWIHNNEALNISFDSFPKDLIDCTNQIPAFQFIPGGALVFSQTYSGDVFIFILFPEIDSLPTENNITEIGLFNPIDITEKLVIEKVDEFLKEMIQWELPNKPRKLGFSQSS</sequence>
<accession>A0A5C6ZPM7</accession>
<keyword evidence="2" id="KW-1185">Reference proteome</keyword>
<protein>
    <submittedName>
        <fullName evidence="1">Uncharacterized protein</fullName>
    </submittedName>
</protein>
<dbReference type="Proteomes" id="UP000321367">
    <property type="component" value="Unassembled WGS sequence"/>
</dbReference>